<proteinExistence type="inferred from homology"/>
<organism evidence="7 8">
    <name type="scientific">Chimaeribacter arupi</name>
    <dbReference type="NCBI Taxonomy" id="2060066"/>
    <lineage>
        <taxon>Bacteria</taxon>
        <taxon>Pseudomonadati</taxon>
        <taxon>Pseudomonadota</taxon>
        <taxon>Gammaproteobacteria</taxon>
        <taxon>Enterobacterales</taxon>
        <taxon>Yersiniaceae</taxon>
        <taxon>Chimaeribacter</taxon>
    </lineage>
</organism>
<dbReference type="InterPro" id="IPR050418">
    <property type="entry name" value="D-iso_2-hydroxyacid_DH_PdxB"/>
</dbReference>
<dbReference type="EMBL" id="PJZK01000015">
    <property type="protein sequence ID" value="PLR47332.1"/>
    <property type="molecule type" value="Genomic_DNA"/>
</dbReference>
<dbReference type="Pfam" id="PF02826">
    <property type="entry name" value="2-Hacid_dh_C"/>
    <property type="match status" value="1"/>
</dbReference>
<dbReference type="AlphaFoldDB" id="A0A2N5EKR4"/>
<dbReference type="InterPro" id="IPR006139">
    <property type="entry name" value="D-isomer_2_OHA_DH_cat_dom"/>
</dbReference>
<dbReference type="Pfam" id="PF00389">
    <property type="entry name" value="2-Hacid_dh"/>
    <property type="match status" value="1"/>
</dbReference>
<name>A0A2N5EKR4_9GAMM</name>
<reference evidence="7 8" key="1">
    <citation type="submission" date="2017-12" db="EMBL/GenBank/DDBJ databases">
        <title>Characterization of six clinical isolates of Enterochimera gen. nov., a novel genus of the Yersiniaciae family and the three species Enterochimera arupensis sp. nov., Enterochimera coloradensis sp. nov, and Enterochimera californica sp. nov.</title>
        <authorList>
            <person name="Rossi A."/>
            <person name="Fisher M."/>
        </authorList>
    </citation>
    <scope>NUCLEOTIDE SEQUENCE [LARGE SCALE GENOMIC DNA]</scope>
    <source>
        <strain evidence="7 8">2016Iso1</strain>
    </source>
</reference>
<dbReference type="OrthoDB" id="9787219at2"/>
<dbReference type="Gene3D" id="3.40.50.720">
    <property type="entry name" value="NAD(P)-binding Rossmann-like Domain"/>
    <property type="match status" value="2"/>
</dbReference>
<dbReference type="GO" id="GO:0051287">
    <property type="term" value="F:NAD binding"/>
    <property type="evidence" value="ECO:0007669"/>
    <property type="project" value="InterPro"/>
</dbReference>
<protein>
    <submittedName>
        <fullName evidence="7">Phosphoglycerate dehydrogenase</fullName>
    </submittedName>
</protein>
<dbReference type="PANTHER" id="PTHR43761:SF1">
    <property type="entry name" value="D-ISOMER SPECIFIC 2-HYDROXYACID DEHYDROGENASE CATALYTIC DOMAIN-CONTAINING PROTEIN-RELATED"/>
    <property type="match status" value="1"/>
</dbReference>
<dbReference type="GO" id="GO:0016616">
    <property type="term" value="F:oxidoreductase activity, acting on the CH-OH group of donors, NAD or NADP as acceptor"/>
    <property type="evidence" value="ECO:0007669"/>
    <property type="project" value="InterPro"/>
</dbReference>
<dbReference type="InterPro" id="IPR006140">
    <property type="entry name" value="D-isomer_DH_NAD-bd"/>
</dbReference>
<evidence type="ECO:0000256" key="4">
    <source>
        <dbReference type="RuleBase" id="RU003719"/>
    </source>
</evidence>
<evidence type="ECO:0000256" key="3">
    <source>
        <dbReference type="ARBA" id="ARBA00023027"/>
    </source>
</evidence>
<feature type="domain" description="D-isomer specific 2-hydroxyacid dehydrogenase NAD-binding" evidence="6">
    <location>
        <begin position="151"/>
        <end position="286"/>
    </location>
</feature>
<comment type="caution">
    <text evidence="7">The sequence shown here is derived from an EMBL/GenBank/DDBJ whole genome shotgun (WGS) entry which is preliminary data.</text>
</comment>
<sequence>MAWHAALLSAQPEKFHHVYQPFHLAEISARCNLCPTLLTPDNIDHHLGELAEVEFLFSTWGMFTLNEAQLDRLPHLKVIFYAAGATDYFSAPYLARGIKVVSAWHANAIPVAEFCLAQILLGCKGYFRNQREYCGPEHFSTLANHHFAPGNYQEQVALIGAGAISQELQKLLHPFCLDVVVVPSRSEKRTLSLEDAFASSWVISNHLPNREDNIGVLNGDLFRRMRQGAVFINTGRGRQVNESELIQVLKERPDLTALLDVTKPEPPEADSALYTLPNVQLTSHIAGALNNETRRLANCVIDEFQRWLTGQPLLFDISHGL</sequence>
<accession>A0A2N5EKR4</accession>
<dbReference type="PANTHER" id="PTHR43761">
    <property type="entry name" value="D-ISOMER SPECIFIC 2-HYDROXYACID DEHYDROGENASE FAMILY PROTEIN (AFU_ORTHOLOGUE AFUA_1G13630)"/>
    <property type="match status" value="1"/>
</dbReference>
<dbReference type="InterPro" id="IPR036291">
    <property type="entry name" value="NAD(P)-bd_dom_sf"/>
</dbReference>
<comment type="similarity">
    <text evidence="1 4">Belongs to the D-isomer specific 2-hydroxyacid dehydrogenase family.</text>
</comment>
<keyword evidence="3" id="KW-0520">NAD</keyword>
<evidence type="ECO:0000259" key="5">
    <source>
        <dbReference type="Pfam" id="PF00389"/>
    </source>
</evidence>
<dbReference type="CDD" id="cd12167">
    <property type="entry name" value="2-Hacid_dh_8"/>
    <property type="match status" value="1"/>
</dbReference>
<feature type="domain" description="D-isomer specific 2-hydroxyacid dehydrogenase catalytic" evidence="5">
    <location>
        <begin position="50"/>
        <end position="313"/>
    </location>
</feature>
<evidence type="ECO:0000256" key="1">
    <source>
        <dbReference type="ARBA" id="ARBA00005854"/>
    </source>
</evidence>
<dbReference type="Proteomes" id="UP000234626">
    <property type="component" value="Unassembled WGS sequence"/>
</dbReference>
<dbReference type="SUPFAM" id="SSF52283">
    <property type="entry name" value="Formate/glycerate dehydrogenase catalytic domain-like"/>
    <property type="match status" value="1"/>
</dbReference>
<evidence type="ECO:0000256" key="2">
    <source>
        <dbReference type="ARBA" id="ARBA00023002"/>
    </source>
</evidence>
<gene>
    <name evidence="7" type="ORF">CYR34_14350</name>
</gene>
<evidence type="ECO:0000313" key="8">
    <source>
        <dbReference type="Proteomes" id="UP000234626"/>
    </source>
</evidence>
<keyword evidence="8" id="KW-1185">Reference proteome</keyword>
<dbReference type="SUPFAM" id="SSF51735">
    <property type="entry name" value="NAD(P)-binding Rossmann-fold domains"/>
    <property type="match status" value="1"/>
</dbReference>
<dbReference type="RefSeq" id="WP_101835324.1">
    <property type="nucleotide sequence ID" value="NZ_PJZK01000015.1"/>
</dbReference>
<evidence type="ECO:0000313" key="7">
    <source>
        <dbReference type="EMBL" id="PLR47332.1"/>
    </source>
</evidence>
<evidence type="ECO:0000259" key="6">
    <source>
        <dbReference type="Pfam" id="PF02826"/>
    </source>
</evidence>
<keyword evidence="2 4" id="KW-0560">Oxidoreductase</keyword>